<evidence type="ECO:0000256" key="1">
    <source>
        <dbReference type="SAM" id="SignalP"/>
    </source>
</evidence>
<name>A0ABM5JBU3_DRORH</name>
<evidence type="ECO:0000313" key="2">
    <source>
        <dbReference type="EnsemblMetazoa" id="XP_044316292.1"/>
    </source>
</evidence>
<dbReference type="RefSeq" id="XP_044316292.1">
    <property type="nucleotide sequence ID" value="XM_044460357.1"/>
</dbReference>
<protein>
    <submittedName>
        <fullName evidence="2">Uncharacterized protein</fullName>
    </submittedName>
</protein>
<feature type="signal peptide" evidence="1">
    <location>
        <begin position="1"/>
        <end position="16"/>
    </location>
</feature>
<accession>A0ABM5JBU3</accession>
<dbReference type="GeneID" id="123037816"/>
<keyword evidence="1" id="KW-0732">Signal</keyword>
<reference evidence="2" key="2">
    <citation type="submission" date="2025-05" db="UniProtKB">
        <authorList>
            <consortium name="EnsemblMetazoa"/>
        </authorList>
    </citation>
    <scope>IDENTIFICATION</scope>
</reference>
<feature type="chain" id="PRO_5047003290" evidence="1">
    <location>
        <begin position="17"/>
        <end position="102"/>
    </location>
</feature>
<proteinExistence type="predicted"/>
<sequence>MKVFVVLAVILAVSAAAPQFGGGSANANANANAPAADEGELVLVGIKKVYGRTGGFGPATITGFEGTNSYVNVNAVANANASSRGGGDANANASASFNAFGK</sequence>
<dbReference type="Proteomes" id="UP001652680">
    <property type="component" value="Unassembled WGS sequence"/>
</dbReference>
<organism evidence="2 3">
    <name type="scientific">Drosophila rhopaloa</name>
    <name type="common">Fruit fly</name>
    <dbReference type="NCBI Taxonomy" id="1041015"/>
    <lineage>
        <taxon>Eukaryota</taxon>
        <taxon>Metazoa</taxon>
        <taxon>Ecdysozoa</taxon>
        <taxon>Arthropoda</taxon>
        <taxon>Hexapoda</taxon>
        <taxon>Insecta</taxon>
        <taxon>Pterygota</taxon>
        <taxon>Neoptera</taxon>
        <taxon>Endopterygota</taxon>
        <taxon>Diptera</taxon>
        <taxon>Brachycera</taxon>
        <taxon>Muscomorpha</taxon>
        <taxon>Ephydroidea</taxon>
        <taxon>Drosophilidae</taxon>
        <taxon>Drosophila</taxon>
        <taxon>Sophophora</taxon>
    </lineage>
</organism>
<evidence type="ECO:0000313" key="3">
    <source>
        <dbReference type="Proteomes" id="UP001652680"/>
    </source>
</evidence>
<dbReference type="EnsemblMetazoa" id="XM_044460357.1">
    <property type="protein sequence ID" value="XP_044316292.1"/>
    <property type="gene ID" value="LOC123037816"/>
</dbReference>
<reference evidence="3" key="1">
    <citation type="journal article" date="2021" name="Elife">
        <title>Highly contiguous assemblies of 101 drosophilid genomes.</title>
        <authorList>
            <person name="Kim B.Y."/>
            <person name="Wang J.R."/>
            <person name="Miller D.E."/>
            <person name="Barmina O."/>
            <person name="Delaney E."/>
            <person name="Thompson A."/>
            <person name="Comeault A.A."/>
            <person name="Peede D."/>
            <person name="D'Agostino E.R."/>
            <person name="Pelaez J."/>
            <person name="Aguilar J.M."/>
            <person name="Haji D."/>
            <person name="Matsunaga T."/>
            <person name="Armstrong E.E."/>
            <person name="Zych M."/>
            <person name="Ogawa Y."/>
            <person name="Stamenkovic-Radak M."/>
            <person name="Jelic M."/>
            <person name="Veselinovic M.S."/>
            <person name="Tanaskovic M."/>
            <person name="Eric P."/>
            <person name="Gao J.J."/>
            <person name="Katoh T.K."/>
            <person name="Toda M.J."/>
            <person name="Watabe H."/>
            <person name="Watada M."/>
            <person name="Davis J.S."/>
            <person name="Moyle L.C."/>
            <person name="Manoli G."/>
            <person name="Bertolini E."/>
            <person name="Kostal V."/>
            <person name="Hawley R.S."/>
            <person name="Takahashi A."/>
            <person name="Jones C.D."/>
            <person name="Price D.K."/>
            <person name="Whiteman N."/>
            <person name="Kopp A."/>
            <person name="Matute D.R."/>
            <person name="Petrov D.A."/>
        </authorList>
    </citation>
    <scope>NUCLEOTIDE SEQUENCE [LARGE SCALE GENOMIC DNA]</scope>
</reference>
<keyword evidence="3" id="KW-1185">Reference proteome</keyword>